<dbReference type="EMBL" id="CP032332">
    <property type="protein sequence ID" value="QCO05549.1"/>
    <property type="molecule type" value="Genomic_DNA"/>
</dbReference>
<name>A0A4D8QF29_AZOBR</name>
<accession>A0A4D8QF29</accession>
<organism evidence="1 2">
    <name type="scientific">Azospirillum brasilense</name>
    <dbReference type="NCBI Taxonomy" id="192"/>
    <lineage>
        <taxon>Bacteria</taxon>
        <taxon>Pseudomonadati</taxon>
        <taxon>Pseudomonadota</taxon>
        <taxon>Alphaproteobacteria</taxon>
        <taxon>Rhodospirillales</taxon>
        <taxon>Azospirillaceae</taxon>
        <taxon>Azospirillum</taxon>
    </lineage>
</organism>
<evidence type="ECO:0000313" key="1">
    <source>
        <dbReference type="EMBL" id="QCO05549.1"/>
    </source>
</evidence>
<gene>
    <name evidence="1" type="ORF">D3867_26845</name>
</gene>
<dbReference type="AlphaFoldDB" id="A0A4D8QF29"/>
<protein>
    <submittedName>
        <fullName evidence="1">Uncharacterized protein</fullName>
    </submittedName>
</protein>
<sequence>MMKLVIHDRHSAAGLILPEVAHMRDVVRALRGLETVDSASVLLEAFARRCLEAGVTFDSTDPLTACSFCTHLVEVEVHAENGAAPVQFVRLYDRDADGILCRRHHGTLHAVARQLRCEDGVPFPTLPAIAAKTAAFNTVAFTAAIPPRPL</sequence>
<reference evidence="1 2" key="1">
    <citation type="submission" date="2018-09" db="EMBL/GenBank/DDBJ databases">
        <title>Whole genome based analysis of evolution and adaptive divergence in Indian and Brazilian strains of Azospirillum brasilense.</title>
        <authorList>
            <person name="Singh C."/>
            <person name="Tripathi A.K."/>
        </authorList>
    </citation>
    <scope>NUCLEOTIDE SEQUENCE [LARGE SCALE GENOMIC DNA]</scope>
    <source>
        <strain evidence="1 2">MTCC4036</strain>
        <plasmid evidence="1 2">p2</plasmid>
    </source>
</reference>
<geneLocation type="plasmid" evidence="1">
    <name>p2</name>
</geneLocation>
<keyword evidence="1" id="KW-0614">Plasmid</keyword>
<proteinExistence type="predicted"/>
<evidence type="ECO:0000313" key="2">
    <source>
        <dbReference type="Proteomes" id="UP000298596"/>
    </source>
</evidence>
<dbReference type="Proteomes" id="UP000298596">
    <property type="component" value="Plasmid p2"/>
</dbReference>